<evidence type="ECO:0000313" key="5">
    <source>
        <dbReference type="Proteomes" id="UP001158049"/>
    </source>
</evidence>
<dbReference type="Pfam" id="PF18067">
    <property type="entry name" value="Lipase_C"/>
    <property type="match status" value="1"/>
</dbReference>
<dbReference type="SUPFAM" id="SSF53474">
    <property type="entry name" value="alpha/beta-Hydrolases"/>
    <property type="match status" value="1"/>
</dbReference>
<reference evidence="4 5" key="1">
    <citation type="submission" date="2017-05" db="EMBL/GenBank/DDBJ databases">
        <authorList>
            <person name="Varghese N."/>
            <person name="Submissions S."/>
        </authorList>
    </citation>
    <scope>NUCLEOTIDE SEQUENCE [LARGE SCALE GENOMIC DNA]</scope>
    <source>
        <strain evidence="4 5">DSM 26001</strain>
    </source>
</reference>
<protein>
    <submittedName>
        <fullName evidence="4">Lipase (Class 2)</fullName>
    </submittedName>
</protein>
<dbReference type="PROSITE" id="PS51257">
    <property type="entry name" value="PROKAR_LIPOPROTEIN"/>
    <property type="match status" value="1"/>
</dbReference>
<gene>
    <name evidence="4" type="ORF">SAMN06295970_10529</name>
</gene>
<dbReference type="EMBL" id="FXUL01000005">
    <property type="protein sequence ID" value="SMP57024.1"/>
    <property type="molecule type" value="Genomic_DNA"/>
</dbReference>
<dbReference type="Proteomes" id="UP001158049">
    <property type="component" value="Unassembled WGS sequence"/>
</dbReference>
<evidence type="ECO:0000256" key="1">
    <source>
        <dbReference type="SAM" id="SignalP"/>
    </source>
</evidence>
<dbReference type="InterPro" id="IPR040664">
    <property type="entry name" value="AFL_C"/>
</dbReference>
<accession>A0ABY1Q2V3</accession>
<evidence type="ECO:0000259" key="2">
    <source>
        <dbReference type="Pfam" id="PF12697"/>
    </source>
</evidence>
<dbReference type="InterPro" id="IPR029058">
    <property type="entry name" value="AB_hydrolase_fold"/>
</dbReference>
<evidence type="ECO:0000313" key="4">
    <source>
        <dbReference type="EMBL" id="SMP57024.1"/>
    </source>
</evidence>
<dbReference type="Pfam" id="PF12697">
    <property type="entry name" value="Abhydrolase_6"/>
    <property type="match status" value="1"/>
</dbReference>
<sequence>MTCFSPRFSVAAAVAAALLASGCASVGTDRAGADDATPPIVFVHGNGDSAALWQTTYWRFESNGWPHSRLHAINLPYPLARDDDGKPQPGRTSTAEHRDYLKSEIDKVLRQTGARQVVLVGNSRGGNAIRNYIQTSMQSGTVNVSHAILGGTPNHGVWARAGDREGNEFAGAGPFLTGLNAPKNAAGDEVAGPVRWMTIRSDNNDKFAQPDAGWPGSNGKPTGVSYAGPELKGAQNVVIANIDHRETSYSAPAFEATYRFITGRAPATTAIVPESTVTLSGMVTGSGVNSLDPKTGSFSNNLPIPGAKVEVYAVQAGGADAGSRIGQALHTQSIAADGKWGPFRAQPGVPYEFVVSAPGYATTHIYRSGFPRSSDIILLRPERIAEADRSAKQIVLMTRPRGYMDAARDRMLLDGRAPGGLPPRGGMLATSKLLLQEEAPRTVQAEFNGERLVGRSWNAADGHVTLLEVTQ</sequence>
<dbReference type="Gene3D" id="2.60.40.2190">
    <property type="match status" value="1"/>
</dbReference>
<dbReference type="RefSeq" id="WP_283441908.1">
    <property type="nucleotide sequence ID" value="NZ_FXUL01000005.1"/>
</dbReference>
<name>A0ABY1Q2V3_9BURK</name>
<keyword evidence="5" id="KW-1185">Reference proteome</keyword>
<feature type="signal peptide" evidence="1">
    <location>
        <begin position="1"/>
        <end position="26"/>
    </location>
</feature>
<feature type="chain" id="PRO_5047428627" evidence="1">
    <location>
        <begin position="27"/>
        <end position="471"/>
    </location>
</feature>
<dbReference type="InterPro" id="IPR000073">
    <property type="entry name" value="AB_hydrolase_1"/>
</dbReference>
<dbReference type="Gene3D" id="3.40.50.1820">
    <property type="entry name" value="alpha/beta hydrolase"/>
    <property type="match status" value="1"/>
</dbReference>
<proteinExistence type="predicted"/>
<evidence type="ECO:0000259" key="3">
    <source>
        <dbReference type="Pfam" id="PF18067"/>
    </source>
</evidence>
<feature type="domain" description="AFL C-terminal" evidence="3">
    <location>
        <begin position="276"/>
        <end position="384"/>
    </location>
</feature>
<comment type="caution">
    <text evidence="4">The sequence shown here is derived from an EMBL/GenBank/DDBJ whole genome shotgun (WGS) entry which is preliminary data.</text>
</comment>
<keyword evidence="1" id="KW-0732">Signal</keyword>
<organism evidence="4 5">
    <name type="scientific">Noviherbaspirillum suwonense</name>
    <dbReference type="NCBI Taxonomy" id="1224511"/>
    <lineage>
        <taxon>Bacteria</taxon>
        <taxon>Pseudomonadati</taxon>
        <taxon>Pseudomonadota</taxon>
        <taxon>Betaproteobacteria</taxon>
        <taxon>Burkholderiales</taxon>
        <taxon>Oxalobacteraceae</taxon>
        <taxon>Noviherbaspirillum</taxon>
    </lineage>
</organism>
<feature type="domain" description="AB hydrolase-1" evidence="2">
    <location>
        <begin position="40"/>
        <end position="209"/>
    </location>
</feature>